<dbReference type="InterPro" id="IPR009100">
    <property type="entry name" value="AcylCoA_DH/oxidase_NM_dom_sf"/>
</dbReference>
<protein>
    <submittedName>
        <fullName evidence="8">Acyl-CoA dehydrogenase</fullName>
    </submittedName>
</protein>
<dbReference type="AlphaFoldDB" id="A0A250DPD9"/>
<feature type="domain" description="Acyl-CoA dehydrogenase/oxidase C-terminal" evidence="5">
    <location>
        <begin position="251"/>
        <end position="395"/>
    </location>
</feature>
<dbReference type="Pfam" id="PF00441">
    <property type="entry name" value="Acyl-CoA_dh_1"/>
    <property type="match status" value="1"/>
</dbReference>
<evidence type="ECO:0000256" key="4">
    <source>
        <dbReference type="ARBA" id="ARBA00022827"/>
    </source>
</evidence>
<dbReference type="SUPFAM" id="SSF56645">
    <property type="entry name" value="Acyl-CoA dehydrogenase NM domain-like"/>
    <property type="match status" value="1"/>
</dbReference>
<comment type="similarity">
    <text evidence="2">Belongs to the acyl-CoA dehydrogenase family.</text>
</comment>
<dbReference type="Pfam" id="PF02771">
    <property type="entry name" value="Acyl-CoA_dh_N"/>
    <property type="match status" value="1"/>
</dbReference>
<keyword evidence="3" id="KW-0285">Flavoprotein</keyword>
<accession>A0A250DPD9</accession>
<dbReference type="Gene3D" id="2.40.110.10">
    <property type="entry name" value="Butyryl-CoA Dehydrogenase, subunit A, domain 2"/>
    <property type="match status" value="1"/>
</dbReference>
<evidence type="ECO:0000256" key="2">
    <source>
        <dbReference type="ARBA" id="ARBA00009347"/>
    </source>
</evidence>
<dbReference type="Pfam" id="PF02770">
    <property type="entry name" value="Acyl-CoA_dh_M"/>
    <property type="match status" value="1"/>
</dbReference>
<dbReference type="PANTHER" id="PTHR43884:SF12">
    <property type="entry name" value="ISOVALERYL-COA DEHYDROGENASE, MITOCHONDRIAL-RELATED"/>
    <property type="match status" value="1"/>
</dbReference>
<name>A0A250DPD9_9BURK</name>
<sequence>MPIDFTLTPAQRELQLSARRFARSVLTEVAPATRHLPTPLARFVATRPFYAQLVKAGFLRRIIPMPFGGEGTGMLDMAVVAEEFYRVDPNVSLTMFATLLGLLPVTIGGSPEQQKAFLGPFLEGSGAPLAALCNSEPGGSANFDAAAPGEGTRTRARLEGGQWVIDGTKQWISSATGWDEQGADLLCVVCRTDADAAPDSGLSVLVVPRPEGGIVVERYHDSMGHRAHLTPRFRLEGVRTAQANVLGPVGSGKDLVAASFSATAALVGVFGTALMQGAFDFSLHFAKTQCRGGALPIIEHQAVGYALADAKTAIEASRYLNWRACHALDTQSPAALELALQAKIYGSETAVRVITDLMRVVGIDSYDHDLPLAGMLQDALVLPLFDGGNMGVRRRQLHDLLRSPDYDPLTASGAA</sequence>
<evidence type="ECO:0000256" key="1">
    <source>
        <dbReference type="ARBA" id="ARBA00001974"/>
    </source>
</evidence>
<dbReference type="InterPro" id="IPR006091">
    <property type="entry name" value="Acyl-CoA_Oxase/DH_mid-dom"/>
</dbReference>
<evidence type="ECO:0000256" key="3">
    <source>
        <dbReference type="ARBA" id="ARBA00022630"/>
    </source>
</evidence>
<gene>
    <name evidence="8" type="ORF">CKY39_23140</name>
</gene>
<feature type="domain" description="Acyl-CoA oxidase/dehydrogenase middle" evidence="6">
    <location>
        <begin position="132"/>
        <end position="237"/>
    </location>
</feature>
<dbReference type="InterPro" id="IPR009075">
    <property type="entry name" value="AcylCo_DH/oxidase_C"/>
</dbReference>
<dbReference type="Gene3D" id="1.10.540.10">
    <property type="entry name" value="Acyl-CoA dehydrogenase/oxidase, N-terminal domain"/>
    <property type="match status" value="1"/>
</dbReference>
<dbReference type="CDD" id="cd00567">
    <property type="entry name" value="ACAD"/>
    <property type="match status" value="1"/>
</dbReference>
<dbReference type="PANTHER" id="PTHR43884">
    <property type="entry name" value="ACYL-COA DEHYDROGENASE"/>
    <property type="match status" value="1"/>
</dbReference>
<dbReference type="GO" id="GO:0050660">
    <property type="term" value="F:flavin adenine dinucleotide binding"/>
    <property type="evidence" value="ECO:0007669"/>
    <property type="project" value="InterPro"/>
</dbReference>
<evidence type="ECO:0000259" key="5">
    <source>
        <dbReference type="Pfam" id="PF00441"/>
    </source>
</evidence>
<dbReference type="InterPro" id="IPR036250">
    <property type="entry name" value="AcylCo_DH-like_C"/>
</dbReference>
<proteinExistence type="inferred from homology"/>
<dbReference type="EMBL" id="CP023284">
    <property type="protein sequence ID" value="ATA55803.1"/>
    <property type="molecule type" value="Genomic_DNA"/>
</dbReference>
<dbReference type="InterPro" id="IPR037069">
    <property type="entry name" value="AcylCoA_DH/ox_N_sf"/>
</dbReference>
<evidence type="ECO:0000313" key="8">
    <source>
        <dbReference type="EMBL" id="ATA55803.1"/>
    </source>
</evidence>
<feature type="domain" description="Acyl-CoA dehydrogenase/oxidase N-terminal" evidence="7">
    <location>
        <begin position="8"/>
        <end position="124"/>
    </location>
</feature>
<dbReference type="SUPFAM" id="SSF47203">
    <property type="entry name" value="Acyl-CoA dehydrogenase C-terminal domain-like"/>
    <property type="match status" value="1"/>
</dbReference>
<comment type="cofactor">
    <cofactor evidence="1">
        <name>FAD</name>
        <dbReference type="ChEBI" id="CHEBI:57692"/>
    </cofactor>
</comment>
<dbReference type="GO" id="GO:0046359">
    <property type="term" value="P:butyrate catabolic process"/>
    <property type="evidence" value="ECO:0007669"/>
    <property type="project" value="TreeGrafter"/>
</dbReference>
<evidence type="ECO:0000259" key="6">
    <source>
        <dbReference type="Pfam" id="PF02770"/>
    </source>
</evidence>
<keyword evidence="4" id="KW-0274">FAD</keyword>
<dbReference type="Gene3D" id="1.20.140.10">
    <property type="entry name" value="Butyryl-CoA Dehydrogenase, subunit A, domain 3"/>
    <property type="match status" value="1"/>
</dbReference>
<dbReference type="GO" id="GO:0003995">
    <property type="term" value="F:acyl-CoA dehydrogenase activity"/>
    <property type="evidence" value="ECO:0007669"/>
    <property type="project" value="TreeGrafter"/>
</dbReference>
<reference evidence="8 9" key="1">
    <citation type="submission" date="2017-09" db="EMBL/GenBank/DDBJ databases">
        <title>The diverse metabolic capabilities of V. boronicumulans make it an excellent choice for continued studies on novel biodegradation.</title>
        <authorList>
            <person name="Sun S."/>
        </authorList>
    </citation>
    <scope>NUCLEOTIDE SEQUENCE [LARGE SCALE GENOMIC DNA]</scope>
    <source>
        <strain evidence="8 9">J1</strain>
    </source>
</reference>
<dbReference type="RefSeq" id="WP_095746109.1">
    <property type="nucleotide sequence ID" value="NZ_CP023284.1"/>
</dbReference>
<dbReference type="GO" id="GO:0033539">
    <property type="term" value="P:fatty acid beta-oxidation using acyl-CoA dehydrogenase"/>
    <property type="evidence" value="ECO:0007669"/>
    <property type="project" value="TreeGrafter"/>
</dbReference>
<evidence type="ECO:0000259" key="7">
    <source>
        <dbReference type="Pfam" id="PF02771"/>
    </source>
</evidence>
<dbReference type="InterPro" id="IPR046373">
    <property type="entry name" value="Acyl-CoA_Oxase/DH_mid-dom_sf"/>
</dbReference>
<dbReference type="Proteomes" id="UP000217154">
    <property type="component" value="Chromosome"/>
</dbReference>
<dbReference type="KEGG" id="vbo:CKY39_23140"/>
<evidence type="ECO:0000313" key="9">
    <source>
        <dbReference type="Proteomes" id="UP000217154"/>
    </source>
</evidence>
<organism evidence="8 9">
    <name type="scientific">Variovorax boronicumulans</name>
    <dbReference type="NCBI Taxonomy" id="436515"/>
    <lineage>
        <taxon>Bacteria</taxon>
        <taxon>Pseudomonadati</taxon>
        <taxon>Pseudomonadota</taxon>
        <taxon>Betaproteobacteria</taxon>
        <taxon>Burkholderiales</taxon>
        <taxon>Comamonadaceae</taxon>
        <taxon>Variovorax</taxon>
    </lineage>
</organism>
<dbReference type="InterPro" id="IPR013786">
    <property type="entry name" value="AcylCoA_DH/ox_N"/>
</dbReference>